<evidence type="ECO:0000256" key="11">
    <source>
        <dbReference type="SAM" id="MobiDB-lite"/>
    </source>
</evidence>
<dbReference type="OrthoDB" id="9999863at2759"/>
<organism evidence="12 13">
    <name type="scientific">Dacryopinax primogenitus (strain DJM 731)</name>
    <name type="common">Brown rot fungus</name>
    <dbReference type="NCBI Taxonomy" id="1858805"/>
    <lineage>
        <taxon>Eukaryota</taxon>
        <taxon>Fungi</taxon>
        <taxon>Dikarya</taxon>
        <taxon>Basidiomycota</taxon>
        <taxon>Agaricomycotina</taxon>
        <taxon>Dacrymycetes</taxon>
        <taxon>Dacrymycetales</taxon>
        <taxon>Dacrymycetaceae</taxon>
        <taxon>Dacryopinax</taxon>
    </lineage>
</organism>
<gene>
    <name evidence="12" type="ORF">DACRYDRAFT_114599</name>
</gene>
<feature type="transmembrane region" description="Helical" evidence="10">
    <location>
        <begin position="497"/>
        <end position="524"/>
    </location>
</feature>
<feature type="compositionally biased region" description="Low complexity" evidence="11">
    <location>
        <begin position="813"/>
        <end position="822"/>
    </location>
</feature>
<dbReference type="GeneID" id="63684910"/>
<keyword evidence="13" id="KW-1185">Reference proteome</keyword>
<dbReference type="SUPFAM" id="SSF81324">
    <property type="entry name" value="Voltage-gated potassium channels"/>
    <property type="match status" value="1"/>
</dbReference>
<comment type="subcellular location">
    <subcellularLocation>
        <location evidence="1">Membrane</location>
        <topology evidence="1">Multi-pass membrane protein</topology>
    </subcellularLocation>
</comment>
<feature type="region of interest" description="Disordered" evidence="11">
    <location>
        <begin position="241"/>
        <end position="268"/>
    </location>
</feature>
<feature type="transmembrane region" description="Helical" evidence="10">
    <location>
        <begin position="59"/>
        <end position="79"/>
    </location>
</feature>
<dbReference type="HOGENOM" id="CLU_005947_3_0_1"/>
<feature type="transmembrane region" description="Helical" evidence="10">
    <location>
        <begin position="559"/>
        <end position="579"/>
    </location>
</feature>
<keyword evidence="3 10" id="KW-0813">Transport</keyword>
<feature type="region of interest" description="Disordered" evidence="11">
    <location>
        <begin position="308"/>
        <end position="339"/>
    </location>
</feature>
<evidence type="ECO:0000256" key="1">
    <source>
        <dbReference type="ARBA" id="ARBA00004141"/>
    </source>
</evidence>
<keyword evidence="6 10" id="KW-0630">Potassium</keyword>
<keyword evidence="9 10" id="KW-0472">Membrane</keyword>
<evidence type="ECO:0000256" key="4">
    <source>
        <dbReference type="ARBA" id="ARBA00022538"/>
    </source>
</evidence>
<evidence type="ECO:0000313" key="12">
    <source>
        <dbReference type="EMBL" id="EJU04228.1"/>
    </source>
</evidence>
<dbReference type="GO" id="GO:0140107">
    <property type="term" value="F:high-affinity potassium ion transmembrane transporter activity"/>
    <property type="evidence" value="ECO:0007669"/>
    <property type="project" value="TreeGrafter"/>
</dbReference>
<dbReference type="PIRSF" id="PIRSF002450">
    <property type="entry name" value="K+_transpter_TRK"/>
    <property type="match status" value="1"/>
</dbReference>
<feature type="transmembrane region" description="Helical" evidence="10">
    <location>
        <begin position="682"/>
        <end position="702"/>
    </location>
</feature>
<evidence type="ECO:0000256" key="9">
    <source>
        <dbReference type="ARBA" id="ARBA00023136"/>
    </source>
</evidence>
<evidence type="ECO:0000256" key="3">
    <source>
        <dbReference type="ARBA" id="ARBA00022448"/>
    </source>
</evidence>
<dbReference type="InterPro" id="IPR003445">
    <property type="entry name" value="Cat_transpt"/>
</dbReference>
<dbReference type="PANTHER" id="PTHR31064">
    <property type="entry name" value="POTASSIUM TRANSPORT PROTEIN DDB_G0292412-RELATED"/>
    <property type="match status" value="1"/>
</dbReference>
<evidence type="ECO:0000256" key="6">
    <source>
        <dbReference type="ARBA" id="ARBA00022958"/>
    </source>
</evidence>
<feature type="compositionally biased region" description="Acidic residues" evidence="11">
    <location>
        <begin position="241"/>
        <end position="255"/>
    </location>
</feature>
<dbReference type="NCBIfam" id="TIGR00934">
    <property type="entry name" value="2a38euk"/>
    <property type="match status" value="1"/>
</dbReference>
<dbReference type="AlphaFoldDB" id="M5GFM1"/>
<dbReference type="GO" id="GO:0005886">
    <property type="term" value="C:plasma membrane"/>
    <property type="evidence" value="ECO:0007669"/>
    <property type="project" value="InterPro"/>
</dbReference>
<dbReference type="RefSeq" id="XP_040631122.1">
    <property type="nucleotide sequence ID" value="XM_040769848.1"/>
</dbReference>
<sequence>MAPHTTRPPGRIRIIWTKFVNSLNFFRIHAIYFTLTPIIMACIIFAVNGEYHMEFVDALFLSYSAITTTGLASINVSSATALQQFLIMSQMLLGQLVTVSWVMVYVRRRFFMKKFEHLVRLSRSRTQATTNAETTALRNRFPTIFARARTSSIRPPPRMGDKKKHKGPLSLAMIKRLSSAPQKVDPSGRLVSNLEKTRTRTAEDPGLRFTSQPILLSPQQMTGTSNGFPHRYDRSYFRDDEDLEGPNFIEPEEEDLPPRPLRSPGQETHFARSQTIEIREPNIDRMPRTQTVDFREPHRPPIERLNSRATTFDGRSYQSRRRSSMSGEPFNSSHRDYRDQGFGGWPGPNRLIARLHKKLFPKMHLSLSRTMSVALSETLPTTTHQSTYLSFQAVVGRNSNFFGLTSDQLEELGGVEYRALGLLLWLIPSYMLLIYLSVFAACAITAGLHNNYAYVFDAQQGPVNPVWFGCFQTFAAFSNAGMSLVDTSMVPFQTAYAMIFFMIIAILGGNTAFPVFLRLMIWIISKLTSNTTPMAETLRFLLDHPRRCFVYLFPSPQTWLLTLVLLLLNSIDWICFGLLDIGNPYVETIPVGVRVTDGLFQAISVRAAGFAIVQLALLSPAVKLLYMTMMYISAYPIAMSVRSTNVYEEKSMGVYDDESMDENDAPTGEWKSYLAWHIKRQLAFDIWWIFLAMLVICITERGKILDPTNPSVDIFPIMFEVVSAYGTNGMSLGVSYDNFSLAGSFSPLSKVVLCLVMLRGRHRGLPLAIDRAVVLPWEFEQKKEDEQPEQDDPPAAQENEVPEPEEHELGQVSGSSESEPSSTTLRSDEQASPQQTGSTVPPHPQ</sequence>
<name>M5GFM1_DACPD</name>
<reference evidence="12 13" key="1">
    <citation type="journal article" date="2012" name="Science">
        <title>The Paleozoic origin of enzymatic lignin decomposition reconstructed from 31 fungal genomes.</title>
        <authorList>
            <person name="Floudas D."/>
            <person name="Binder M."/>
            <person name="Riley R."/>
            <person name="Barry K."/>
            <person name="Blanchette R.A."/>
            <person name="Henrissat B."/>
            <person name="Martinez A.T."/>
            <person name="Otillar R."/>
            <person name="Spatafora J.W."/>
            <person name="Yadav J.S."/>
            <person name="Aerts A."/>
            <person name="Benoit I."/>
            <person name="Boyd A."/>
            <person name="Carlson A."/>
            <person name="Copeland A."/>
            <person name="Coutinho P.M."/>
            <person name="de Vries R.P."/>
            <person name="Ferreira P."/>
            <person name="Findley K."/>
            <person name="Foster B."/>
            <person name="Gaskell J."/>
            <person name="Glotzer D."/>
            <person name="Gorecki P."/>
            <person name="Heitman J."/>
            <person name="Hesse C."/>
            <person name="Hori C."/>
            <person name="Igarashi K."/>
            <person name="Jurgens J.A."/>
            <person name="Kallen N."/>
            <person name="Kersten P."/>
            <person name="Kohler A."/>
            <person name="Kuees U."/>
            <person name="Kumar T.K.A."/>
            <person name="Kuo A."/>
            <person name="LaButti K."/>
            <person name="Larrondo L.F."/>
            <person name="Lindquist E."/>
            <person name="Ling A."/>
            <person name="Lombard V."/>
            <person name="Lucas S."/>
            <person name="Lundell T."/>
            <person name="Martin R."/>
            <person name="McLaughlin D.J."/>
            <person name="Morgenstern I."/>
            <person name="Morin E."/>
            <person name="Murat C."/>
            <person name="Nagy L.G."/>
            <person name="Nolan M."/>
            <person name="Ohm R.A."/>
            <person name="Patyshakuliyeva A."/>
            <person name="Rokas A."/>
            <person name="Ruiz-Duenas F.J."/>
            <person name="Sabat G."/>
            <person name="Salamov A."/>
            <person name="Samejima M."/>
            <person name="Schmutz J."/>
            <person name="Slot J.C."/>
            <person name="St John F."/>
            <person name="Stenlid J."/>
            <person name="Sun H."/>
            <person name="Sun S."/>
            <person name="Syed K."/>
            <person name="Tsang A."/>
            <person name="Wiebenga A."/>
            <person name="Young D."/>
            <person name="Pisabarro A."/>
            <person name="Eastwood D.C."/>
            <person name="Martin F."/>
            <person name="Cullen D."/>
            <person name="Grigoriev I.V."/>
            <person name="Hibbett D.S."/>
        </authorList>
    </citation>
    <scope>NUCLEOTIDE SEQUENCE [LARGE SCALE GENOMIC DNA]</scope>
    <source>
        <strain evidence="12 13">DJM-731 SS1</strain>
    </source>
</reference>
<feature type="region of interest" description="Disordered" evidence="11">
    <location>
        <begin position="782"/>
        <end position="845"/>
    </location>
</feature>
<evidence type="ECO:0000256" key="10">
    <source>
        <dbReference type="PIRNR" id="PIRNR002450"/>
    </source>
</evidence>
<comment type="similarity">
    <text evidence="2 10">Belongs to the TrkH potassium transport family.</text>
</comment>
<dbReference type="GO" id="GO:1990573">
    <property type="term" value="P:potassium ion import across plasma membrane"/>
    <property type="evidence" value="ECO:0007669"/>
    <property type="project" value="TreeGrafter"/>
</dbReference>
<keyword evidence="7 10" id="KW-1133">Transmembrane helix</keyword>
<protein>
    <recommendedName>
        <fullName evidence="10">Potassium transport protein</fullName>
    </recommendedName>
</protein>
<evidence type="ECO:0000256" key="2">
    <source>
        <dbReference type="ARBA" id="ARBA00009137"/>
    </source>
</evidence>
<evidence type="ECO:0000313" key="13">
    <source>
        <dbReference type="Proteomes" id="UP000030653"/>
    </source>
</evidence>
<feature type="compositionally biased region" description="Polar residues" evidence="11">
    <location>
        <begin position="830"/>
        <end position="839"/>
    </location>
</feature>
<dbReference type="Pfam" id="PF02386">
    <property type="entry name" value="TrkH"/>
    <property type="match status" value="1"/>
</dbReference>
<accession>M5GFM1</accession>
<feature type="transmembrane region" description="Helical" evidence="10">
    <location>
        <begin position="85"/>
        <end position="106"/>
    </location>
</feature>
<keyword evidence="5 10" id="KW-0812">Transmembrane</keyword>
<dbReference type="PANTHER" id="PTHR31064:SF30">
    <property type="entry name" value="HIGH-AFFINITY POTASSIUM TRANSPORT PROTEIN-RELATED"/>
    <property type="match status" value="1"/>
</dbReference>
<evidence type="ECO:0000256" key="5">
    <source>
        <dbReference type="ARBA" id="ARBA00022692"/>
    </source>
</evidence>
<dbReference type="STRING" id="1858805.M5GFM1"/>
<evidence type="ECO:0000256" key="7">
    <source>
        <dbReference type="ARBA" id="ARBA00022989"/>
    </source>
</evidence>
<dbReference type="InterPro" id="IPR004773">
    <property type="entry name" value="K/Na_transp_Trk1/HKT1"/>
</dbReference>
<feature type="transmembrane region" description="Helical" evidence="10">
    <location>
        <begin position="422"/>
        <end position="446"/>
    </location>
</feature>
<keyword evidence="8 10" id="KW-0406">Ion transport</keyword>
<dbReference type="Proteomes" id="UP000030653">
    <property type="component" value="Unassembled WGS sequence"/>
</dbReference>
<keyword evidence="4 10" id="KW-0633">Potassium transport</keyword>
<dbReference type="InterPro" id="IPR015958">
    <property type="entry name" value="Trk1_fungi"/>
</dbReference>
<feature type="transmembrane region" description="Helical" evidence="10">
    <location>
        <begin position="599"/>
        <end position="618"/>
    </location>
</feature>
<dbReference type="EMBL" id="JH795858">
    <property type="protein sequence ID" value="EJU04228.1"/>
    <property type="molecule type" value="Genomic_DNA"/>
</dbReference>
<feature type="transmembrane region" description="Helical" evidence="10">
    <location>
        <begin position="26"/>
        <end position="47"/>
    </location>
</feature>
<dbReference type="OMA" id="IWIRRSF"/>
<evidence type="ECO:0000256" key="8">
    <source>
        <dbReference type="ARBA" id="ARBA00023065"/>
    </source>
</evidence>
<proteinExistence type="inferred from homology"/>
<dbReference type="GO" id="GO:0030007">
    <property type="term" value="P:intracellular potassium ion homeostasis"/>
    <property type="evidence" value="ECO:0007669"/>
    <property type="project" value="UniProtKB-UniRule"/>
</dbReference>
<dbReference type="InterPro" id="IPR051143">
    <property type="entry name" value="TrkH_K-transport"/>
</dbReference>